<gene>
    <name evidence="2" type="ordered locus">PFREUD_02760</name>
</gene>
<evidence type="ECO:0000313" key="2">
    <source>
        <dbReference type="EMBL" id="CBL55798.1"/>
    </source>
</evidence>
<dbReference type="HOGENOM" id="CLU_392253_0_0_11"/>
<name>D7GI76_PROFC</name>
<dbReference type="KEGG" id="pfr:PFREUD_02760"/>
<reference evidence="2 3" key="1">
    <citation type="journal article" date="2010" name="PLoS ONE">
        <title>The complete genome of Propionibacterium freudenreichii CIRM-BIA1, a hardy actinobacterium with food and probiotic applications.</title>
        <authorList>
            <person name="Falentin H."/>
            <person name="Deutsch S.M."/>
            <person name="Jan G."/>
            <person name="Loux V."/>
            <person name="Thierry A."/>
            <person name="Parayre S."/>
            <person name="Maillard M.B."/>
            <person name="Dherbecourt J."/>
            <person name="Cousin F.J."/>
            <person name="Jardin J."/>
            <person name="Siguier P."/>
            <person name="Couloux A."/>
            <person name="Barbe V."/>
            <person name="Vacherie B."/>
            <person name="Wincker P."/>
            <person name="Gibrat J.F."/>
            <person name="Gaillardin C."/>
            <person name="Lortal S."/>
        </authorList>
    </citation>
    <scope>NUCLEOTIDE SEQUENCE [LARGE SCALE GENOMIC DNA]</scope>
    <source>
        <strain evidence="3">ATCC 9614 / DSM 4902 / CIP 103027 / NCIMB 8099 / CIRM-BIA1</strain>
    </source>
</reference>
<dbReference type="AlphaFoldDB" id="D7GI76"/>
<dbReference type="STRING" id="754252.PFREUD_02760"/>
<evidence type="ECO:0000313" key="3">
    <source>
        <dbReference type="Proteomes" id="UP000000936"/>
    </source>
</evidence>
<organism evidence="2 3">
    <name type="scientific">Propionibacterium freudenreichii subsp. shermanii (strain ATCC 9614 / DSM 4902 / CIP 103027 / NCIMB 8099 / CIRM-BIA1)</name>
    <dbReference type="NCBI Taxonomy" id="754252"/>
    <lineage>
        <taxon>Bacteria</taxon>
        <taxon>Bacillati</taxon>
        <taxon>Actinomycetota</taxon>
        <taxon>Actinomycetes</taxon>
        <taxon>Propionibacteriales</taxon>
        <taxon>Propionibacteriaceae</taxon>
        <taxon>Propionibacterium</taxon>
    </lineage>
</organism>
<dbReference type="EMBL" id="FN806773">
    <property type="protein sequence ID" value="CBL55798.1"/>
    <property type="molecule type" value="Genomic_DNA"/>
</dbReference>
<sequence>MMATGNSDSPPLGPEAEASRDGSPSETFFKVLKAHAHGGTDAAVRASDSTSQRSVQALPAAGVKELIDWMRNHLEGGPKSRTPLMAYLVGGPGGGKSAAAAQVVQGLAPLGPESPLAERSYRYASPAGNLTVINDATIPKQANKGSLAHDIDEAASAGENLLACVNRGVIVDDLGRAQRDASSGEEQTAGVTVLRWLAQPFGQDPRSDPSDRWCIRSDSGEPWSFLRSGSLKRSGEHVAQLLVVFLDECSLLEVRPETTLSESGPIAGEYSVARFDALEPTSNSSGYDLLSKILELASQHQDPLGAGSNPVTANIASLTHERIRRNFLHILRAAEIIGERRFSYRDLWAVYSRALLGSLVSHDSIDSASTSMEVDMEVAGNNAYHPTKRWAAAQRLGQLRFFMSVFAPTSGTEGPTSVFDQLASMVRTADPASDAPLGHLDKDAPSRSGWATPVYDAFSVIGKESSPLNLLRPDLDPDLKNVVGPLETIIDRAYQSLQTSSNADLEDDRRRASQWYGRYLLRLYAVSKGIPALYNEVTTWSRAWRTSKNDGTLNETLTGGLTSLLNPRRSESQRDTSYVPTFASRAEPVTSTTTHPILVTQLGDMQFRTRVEGERIWVHVADQSSDAGKIALDLDLIRLILTVSGQHSGITEMSSTISPRLERIRSARLRSVNSGPNPPQSIRVMSGKSTYPVAVVKGPTNAG</sequence>
<protein>
    <submittedName>
        <fullName evidence="2">Uncharacterized protein</fullName>
    </submittedName>
</protein>
<feature type="region of interest" description="Disordered" evidence="1">
    <location>
        <begin position="1"/>
        <end position="26"/>
    </location>
</feature>
<keyword evidence="3" id="KW-1185">Reference proteome</keyword>
<accession>D7GI76</accession>
<proteinExistence type="predicted"/>
<dbReference type="Proteomes" id="UP000000936">
    <property type="component" value="Chromosome"/>
</dbReference>
<evidence type="ECO:0000256" key="1">
    <source>
        <dbReference type="SAM" id="MobiDB-lite"/>
    </source>
</evidence>